<feature type="transmembrane region" description="Helical" evidence="1">
    <location>
        <begin position="56"/>
        <end position="76"/>
    </location>
</feature>
<dbReference type="RefSeq" id="WP_108729345.1">
    <property type="nucleotide sequence ID" value="NZ_CP025785.1"/>
</dbReference>
<dbReference type="AlphaFoldDB" id="A0A2S1LXE3"/>
<evidence type="ECO:0000256" key="1">
    <source>
        <dbReference type="SAM" id="Phobius"/>
    </source>
</evidence>
<reference evidence="2 3" key="1">
    <citation type="submission" date="2018-01" db="EMBL/GenBank/DDBJ databases">
        <title>Genome sequence of Borrelia tachyglossi.</title>
        <authorList>
            <person name="Gofton A.W."/>
        </authorList>
    </citation>
    <scope>NUCLEOTIDE SEQUENCE [LARGE SCALE GENOMIC DNA]</scope>
    <source>
        <strain evidence="2 3">Bc-F10-1268</strain>
    </source>
</reference>
<dbReference type="Proteomes" id="UP000244655">
    <property type="component" value="Chromosome"/>
</dbReference>
<protein>
    <submittedName>
        <fullName evidence="2">YggT family protein</fullName>
    </submittedName>
</protein>
<evidence type="ECO:0000313" key="3">
    <source>
        <dbReference type="Proteomes" id="UP000244655"/>
    </source>
</evidence>
<keyword evidence="1" id="KW-0472">Membrane</keyword>
<proteinExistence type="predicted"/>
<dbReference type="GO" id="GO:0016020">
    <property type="term" value="C:membrane"/>
    <property type="evidence" value="ECO:0007669"/>
    <property type="project" value="InterPro"/>
</dbReference>
<dbReference type="EMBL" id="CP025785">
    <property type="protein sequence ID" value="AWG42946.1"/>
    <property type="molecule type" value="Genomic_DNA"/>
</dbReference>
<dbReference type="OrthoDB" id="351075at2"/>
<evidence type="ECO:0000313" key="2">
    <source>
        <dbReference type="EMBL" id="AWG42946.1"/>
    </source>
</evidence>
<name>A0A2S1LXE3_9SPIR</name>
<keyword evidence="1" id="KW-1133">Transmembrane helix</keyword>
<feature type="transmembrane region" description="Helical" evidence="1">
    <location>
        <begin position="88"/>
        <end position="121"/>
    </location>
</feature>
<dbReference type="Pfam" id="PF02325">
    <property type="entry name" value="CCB3_YggT"/>
    <property type="match status" value="1"/>
</dbReference>
<keyword evidence="3" id="KW-1185">Reference proteome</keyword>
<organism evidence="2 3">
    <name type="scientific">Candidatus Borreliella tachyglossi</name>
    <dbReference type="NCBI Taxonomy" id="1964448"/>
    <lineage>
        <taxon>Bacteria</taxon>
        <taxon>Pseudomonadati</taxon>
        <taxon>Spirochaetota</taxon>
        <taxon>Spirochaetia</taxon>
        <taxon>Spirochaetales</taxon>
        <taxon>Borreliaceae</taxon>
        <taxon>Borreliella</taxon>
    </lineage>
</organism>
<feature type="transmembrane region" description="Helical" evidence="1">
    <location>
        <begin position="12"/>
        <end position="36"/>
    </location>
</feature>
<gene>
    <name evidence="2" type="ORF">CR532_03035</name>
</gene>
<dbReference type="InterPro" id="IPR003425">
    <property type="entry name" value="CCB3/YggT"/>
</dbReference>
<feature type="transmembrane region" description="Helical" evidence="1">
    <location>
        <begin position="165"/>
        <end position="188"/>
    </location>
</feature>
<keyword evidence="1" id="KW-0812">Transmembrane</keyword>
<sequence>MIVETLILFLNAYRILILIRIILSWLVSSGINTNVFFKFIYSATEPFLSVFRRVRFFRLGMYDFSPIAALITLTIVERMLSHGDYKLSTFIVLFIIEVWGIFRSIFIALIFFFALRLIFLLFSLFDDTDFMRGVDSLLIPLSVKINNIVTDKTMSYTLNLIVADALLMAFIIIFEQAIFAISILAFYLPF</sequence>
<accession>A0A2S1LXE3</accession>